<sequence length="130" mass="14111">MKTNGSLMSPTQAAMLTVSQSIFAMSLSEENCATLKYSVSSQLATKTSYDSQAAEEKKITKDSVPGISEETIQRKGAGKRRHSSTAAPVARRATSHQVPRRKARSLTEIKQVDTEIIDGLFTTTLCSTEL</sequence>
<gene>
    <name evidence="2" type="ORF">P5673_005578</name>
</gene>
<accession>A0AAD9QZ28</accession>
<dbReference type="AlphaFoldDB" id="A0AAD9QZ28"/>
<reference evidence="2" key="1">
    <citation type="journal article" date="2023" name="G3 (Bethesda)">
        <title>Whole genome assembly and annotation of the endangered Caribbean coral Acropora cervicornis.</title>
        <authorList>
            <person name="Selwyn J.D."/>
            <person name="Vollmer S.V."/>
        </authorList>
    </citation>
    <scope>NUCLEOTIDE SEQUENCE</scope>
    <source>
        <strain evidence="2">K2</strain>
    </source>
</reference>
<protein>
    <submittedName>
        <fullName evidence="2">Uncharacterized protein</fullName>
    </submittedName>
</protein>
<comment type="caution">
    <text evidence="2">The sequence shown here is derived from an EMBL/GenBank/DDBJ whole genome shotgun (WGS) entry which is preliminary data.</text>
</comment>
<name>A0AAD9QZ28_ACRCE</name>
<feature type="region of interest" description="Disordered" evidence="1">
    <location>
        <begin position="50"/>
        <end position="106"/>
    </location>
</feature>
<organism evidence="2 3">
    <name type="scientific">Acropora cervicornis</name>
    <name type="common">Staghorn coral</name>
    <dbReference type="NCBI Taxonomy" id="6130"/>
    <lineage>
        <taxon>Eukaryota</taxon>
        <taxon>Metazoa</taxon>
        <taxon>Cnidaria</taxon>
        <taxon>Anthozoa</taxon>
        <taxon>Hexacorallia</taxon>
        <taxon>Scleractinia</taxon>
        <taxon>Astrocoeniina</taxon>
        <taxon>Acroporidae</taxon>
        <taxon>Acropora</taxon>
    </lineage>
</organism>
<evidence type="ECO:0000256" key="1">
    <source>
        <dbReference type="SAM" id="MobiDB-lite"/>
    </source>
</evidence>
<dbReference type="EMBL" id="JARQWQ010000009">
    <property type="protein sequence ID" value="KAK2569740.1"/>
    <property type="molecule type" value="Genomic_DNA"/>
</dbReference>
<evidence type="ECO:0000313" key="2">
    <source>
        <dbReference type="EMBL" id="KAK2569740.1"/>
    </source>
</evidence>
<reference evidence="2" key="2">
    <citation type="journal article" date="2023" name="Science">
        <title>Genomic signatures of disease resistance in endangered staghorn corals.</title>
        <authorList>
            <person name="Vollmer S.V."/>
            <person name="Selwyn J.D."/>
            <person name="Despard B.A."/>
            <person name="Roesel C.L."/>
        </authorList>
    </citation>
    <scope>NUCLEOTIDE SEQUENCE</scope>
    <source>
        <strain evidence="2">K2</strain>
    </source>
</reference>
<proteinExistence type="predicted"/>
<dbReference type="Proteomes" id="UP001249851">
    <property type="component" value="Unassembled WGS sequence"/>
</dbReference>
<keyword evidence="3" id="KW-1185">Reference proteome</keyword>
<evidence type="ECO:0000313" key="3">
    <source>
        <dbReference type="Proteomes" id="UP001249851"/>
    </source>
</evidence>